<name>A0A081A4Q9_PHYNI</name>
<sequence length="331" mass="36525">MAEYAQDVAEVEDLVSRATAEYLAGPEWALNIALCDCANAHHAVCDDIVRFLQRRLQSDNPKVALLTLVLTETLVKNGPPAIHSQIGSRLFLNQVAALSDGSLGVDVQNQALLLIRQWADAFKGSELHAFQDVYRQLKMRGVAFPEIENDVPIFTPPSSASKEENYSGSAPMRRTREQQLEKLHADLKVVQEKIKLLRDLHNRGQTGEQLEDVLDFLRQCQPRMNTLIEGGIMGKIDERTLEECLNVNDILMKTLEECSKTKMQDMMTFDSPPGANRTAGLQQDMGELNLNGGGKASGSAAPASRPVTSARSTLTTLNDDFDSFLSKTSPQ</sequence>
<feature type="domain" description="VHS" evidence="5">
    <location>
        <begin position="18"/>
        <end position="145"/>
    </location>
</feature>
<dbReference type="PANTHER" id="PTHR45898:SF4">
    <property type="entry name" value="TARGET OF MYB PROTEIN 1"/>
    <property type="match status" value="1"/>
</dbReference>
<feature type="region of interest" description="Disordered" evidence="4">
    <location>
        <begin position="285"/>
        <end position="314"/>
    </location>
</feature>
<gene>
    <name evidence="6" type="ORF">F444_10213</name>
</gene>
<dbReference type="Pfam" id="PF00790">
    <property type="entry name" value="VHS"/>
    <property type="match status" value="1"/>
</dbReference>
<protein>
    <recommendedName>
        <fullName evidence="5">VHS domain-containing protein</fullName>
    </recommendedName>
</protein>
<dbReference type="InterPro" id="IPR002014">
    <property type="entry name" value="VHS_dom"/>
</dbReference>
<organism evidence="6 7">
    <name type="scientific">Phytophthora nicotianae P1976</name>
    <dbReference type="NCBI Taxonomy" id="1317066"/>
    <lineage>
        <taxon>Eukaryota</taxon>
        <taxon>Sar</taxon>
        <taxon>Stramenopiles</taxon>
        <taxon>Oomycota</taxon>
        <taxon>Peronosporomycetes</taxon>
        <taxon>Peronosporales</taxon>
        <taxon>Peronosporaceae</taxon>
        <taxon>Phytophthora</taxon>
    </lineage>
</organism>
<dbReference type="InterPro" id="IPR044836">
    <property type="entry name" value="TOL_plant"/>
</dbReference>
<evidence type="ECO:0000259" key="5">
    <source>
        <dbReference type="PROSITE" id="PS50179"/>
    </source>
</evidence>
<dbReference type="SMART" id="SM00288">
    <property type="entry name" value="VHS"/>
    <property type="match status" value="1"/>
</dbReference>
<evidence type="ECO:0000313" key="6">
    <source>
        <dbReference type="EMBL" id="ETO73870.1"/>
    </source>
</evidence>
<dbReference type="AlphaFoldDB" id="A0A081A4Q9"/>
<evidence type="ECO:0000256" key="1">
    <source>
        <dbReference type="ARBA" id="ARBA00004170"/>
    </source>
</evidence>
<feature type="coiled-coil region" evidence="3">
    <location>
        <begin position="173"/>
        <end position="200"/>
    </location>
</feature>
<comment type="caution">
    <text evidence="6">The sequence shown here is derived from an EMBL/GenBank/DDBJ whole genome shotgun (WGS) entry which is preliminary data.</text>
</comment>
<dbReference type="Gene3D" id="1.25.40.90">
    <property type="match status" value="1"/>
</dbReference>
<dbReference type="Proteomes" id="UP000028582">
    <property type="component" value="Unassembled WGS sequence"/>
</dbReference>
<evidence type="ECO:0000256" key="4">
    <source>
        <dbReference type="SAM" id="MobiDB-lite"/>
    </source>
</evidence>
<dbReference type="PROSITE" id="PS50179">
    <property type="entry name" value="VHS"/>
    <property type="match status" value="1"/>
</dbReference>
<dbReference type="OrthoDB" id="2018246at2759"/>
<proteinExistence type="predicted"/>
<dbReference type="CDD" id="cd21383">
    <property type="entry name" value="GAT_GGA_Tom1-like"/>
    <property type="match status" value="1"/>
</dbReference>
<dbReference type="PANTHER" id="PTHR45898">
    <property type="entry name" value="TOM1-LIKE PROTEIN"/>
    <property type="match status" value="1"/>
</dbReference>
<dbReference type="SUPFAM" id="SSF48464">
    <property type="entry name" value="ENTH/VHS domain"/>
    <property type="match status" value="1"/>
</dbReference>
<reference evidence="6 7" key="1">
    <citation type="submission" date="2013-11" db="EMBL/GenBank/DDBJ databases">
        <title>The Genome Sequence of Phytophthora parasitica P1976.</title>
        <authorList>
            <consortium name="The Broad Institute Genomics Platform"/>
            <person name="Russ C."/>
            <person name="Tyler B."/>
            <person name="Panabieres F."/>
            <person name="Shan W."/>
            <person name="Tripathy S."/>
            <person name="Grunwald N."/>
            <person name="Machado M."/>
            <person name="Johnson C.S."/>
            <person name="Walker B."/>
            <person name="Young S."/>
            <person name="Zeng Q."/>
            <person name="Gargeya S."/>
            <person name="Fitzgerald M."/>
            <person name="Haas B."/>
            <person name="Abouelleil A."/>
            <person name="Allen A.W."/>
            <person name="Alvarado L."/>
            <person name="Arachchi H.M."/>
            <person name="Berlin A.M."/>
            <person name="Chapman S.B."/>
            <person name="Gainer-Dewar J."/>
            <person name="Goldberg J."/>
            <person name="Griggs A."/>
            <person name="Gujja S."/>
            <person name="Hansen M."/>
            <person name="Howarth C."/>
            <person name="Imamovic A."/>
            <person name="Ireland A."/>
            <person name="Larimer J."/>
            <person name="McCowan C."/>
            <person name="Murphy C."/>
            <person name="Pearson M."/>
            <person name="Poon T.W."/>
            <person name="Priest M."/>
            <person name="Roberts A."/>
            <person name="Saif S."/>
            <person name="Shea T."/>
            <person name="Sisk P."/>
            <person name="Sykes S."/>
            <person name="Wortman J."/>
            <person name="Nusbaum C."/>
            <person name="Birren B."/>
        </authorList>
    </citation>
    <scope>NUCLEOTIDE SEQUENCE [LARGE SCALE GENOMIC DNA]</scope>
    <source>
        <strain evidence="6 7">P1976</strain>
    </source>
</reference>
<comment type="subcellular location">
    <subcellularLocation>
        <location evidence="1">Membrane</location>
        <topology evidence="1">Peripheral membrane protein</topology>
    </subcellularLocation>
</comment>
<dbReference type="GO" id="GO:0035091">
    <property type="term" value="F:phosphatidylinositol binding"/>
    <property type="evidence" value="ECO:0007669"/>
    <property type="project" value="InterPro"/>
</dbReference>
<dbReference type="InterPro" id="IPR008942">
    <property type="entry name" value="ENTH_VHS"/>
</dbReference>
<keyword evidence="3" id="KW-0175">Coiled coil</keyword>
<dbReference type="InterPro" id="IPR038425">
    <property type="entry name" value="GAT_sf"/>
</dbReference>
<dbReference type="CDD" id="cd03561">
    <property type="entry name" value="VHS"/>
    <property type="match status" value="1"/>
</dbReference>
<dbReference type="GO" id="GO:0016020">
    <property type="term" value="C:membrane"/>
    <property type="evidence" value="ECO:0007669"/>
    <property type="project" value="UniProtKB-SubCell"/>
</dbReference>
<evidence type="ECO:0000256" key="3">
    <source>
        <dbReference type="SAM" id="Coils"/>
    </source>
</evidence>
<dbReference type="EMBL" id="ANJA01001840">
    <property type="protein sequence ID" value="ETO73870.1"/>
    <property type="molecule type" value="Genomic_DNA"/>
</dbReference>
<dbReference type="Gene3D" id="1.20.58.160">
    <property type="match status" value="1"/>
</dbReference>
<evidence type="ECO:0000313" key="7">
    <source>
        <dbReference type="Proteomes" id="UP000028582"/>
    </source>
</evidence>
<dbReference type="SUPFAM" id="SSF89009">
    <property type="entry name" value="GAT-like domain"/>
    <property type="match status" value="1"/>
</dbReference>
<accession>A0A081A4Q9</accession>
<evidence type="ECO:0000256" key="2">
    <source>
        <dbReference type="ARBA" id="ARBA00023136"/>
    </source>
</evidence>
<dbReference type="GO" id="GO:0043328">
    <property type="term" value="P:protein transport to vacuole involved in ubiquitin-dependent protein catabolic process via the multivesicular body sorting pathway"/>
    <property type="evidence" value="ECO:0007669"/>
    <property type="project" value="InterPro"/>
</dbReference>
<keyword evidence="2" id="KW-0472">Membrane</keyword>
<dbReference type="GO" id="GO:0043130">
    <property type="term" value="F:ubiquitin binding"/>
    <property type="evidence" value="ECO:0007669"/>
    <property type="project" value="InterPro"/>
</dbReference>